<dbReference type="Pfam" id="PF03646">
    <property type="entry name" value="FlaG"/>
    <property type="match status" value="1"/>
</dbReference>
<feature type="region of interest" description="Disordered" evidence="1">
    <location>
        <begin position="17"/>
        <end position="69"/>
    </location>
</feature>
<evidence type="ECO:0000313" key="3">
    <source>
        <dbReference type="Proteomes" id="UP001266357"/>
    </source>
</evidence>
<organism evidence="2 3">
    <name type="scientific">Thalassotalea castellviae</name>
    <dbReference type="NCBI Taxonomy" id="3075612"/>
    <lineage>
        <taxon>Bacteria</taxon>
        <taxon>Pseudomonadati</taxon>
        <taxon>Pseudomonadota</taxon>
        <taxon>Gammaproteobacteria</taxon>
        <taxon>Alteromonadales</taxon>
        <taxon>Colwelliaceae</taxon>
        <taxon>Thalassotalea</taxon>
    </lineage>
</organism>
<keyword evidence="3" id="KW-1185">Reference proteome</keyword>
<dbReference type="InterPro" id="IPR005186">
    <property type="entry name" value="FlaG"/>
</dbReference>
<reference evidence="2 3" key="1">
    <citation type="submission" date="2023-09" db="EMBL/GenBank/DDBJ databases">
        <authorList>
            <person name="Rey-Velasco X."/>
        </authorList>
    </citation>
    <scope>NUCLEOTIDE SEQUENCE [LARGE SCALE GENOMIC DNA]</scope>
    <source>
        <strain evidence="2 3">W431</strain>
    </source>
</reference>
<feature type="compositionally biased region" description="Basic and acidic residues" evidence="1">
    <location>
        <begin position="58"/>
        <end position="69"/>
    </location>
</feature>
<comment type="caution">
    <text evidence="2">The sequence shown here is derived from an EMBL/GenBank/DDBJ whole genome shotgun (WGS) entry which is preliminary data.</text>
</comment>
<accession>A0ABU2ZZ17</accession>
<feature type="compositionally biased region" description="Polar residues" evidence="1">
    <location>
        <begin position="17"/>
        <end position="57"/>
    </location>
</feature>
<keyword evidence="2" id="KW-0282">Flagellum</keyword>
<keyword evidence="2" id="KW-0966">Cell projection</keyword>
<dbReference type="Gene3D" id="3.30.160.170">
    <property type="entry name" value="FlaG-like"/>
    <property type="match status" value="1"/>
</dbReference>
<dbReference type="InterPro" id="IPR035924">
    <property type="entry name" value="FlaG-like_sf"/>
</dbReference>
<evidence type="ECO:0000256" key="1">
    <source>
        <dbReference type="SAM" id="MobiDB-lite"/>
    </source>
</evidence>
<name>A0ABU2ZZ17_9GAMM</name>
<proteinExistence type="predicted"/>
<protein>
    <submittedName>
        <fullName evidence="2">Flagellar protein FlaG</fullName>
    </submittedName>
</protein>
<dbReference type="EMBL" id="JAVRIF010000002">
    <property type="protein sequence ID" value="MDT0602868.1"/>
    <property type="molecule type" value="Genomic_DNA"/>
</dbReference>
<sequence length="150" mass="16700">MNNDIVIKQGDILSKVQRSSELSNNSSDNQSIQGQNVAHSESTTQSLVNENISAQQLNDRETQKKESEDAAKAIQSLLENNQNIFSVQNRHLNFDIVDDSGDVVVKVVDKDTDEVIRQIPSEEFLQVANKINDLLDELSSTKGILFDSKV</sequence>
<dbReference type="PANTHER" id="PTHR37166:SF1">
    <property type="entry name" value="PROTEIN FLAG"/>
    <property type="match status" value="1"/>
</dbReference>
<dbReference type="Proteomes" id="UP001266357">
    <property type="component" value="Unassembled WGS sequence"/>
</dbReference>
<dbReference type="SUPFAM" id="SSF160214">
    <property type="entry name" value="FlaG-like"/>
    <property type="match status" value="1"/>
</dbReference>
<evidence type="ECO:0000313" key="2">
    <source>
        <dbReference type="EMBL" id="MDT0602868.1"/>
    </source>
</evidence>
<dbReference type="RefSeq" id="WP_311577972.1">
    <property type="nucleotide sequence ID" value="NZ_JAVRIF010000002.1"/>
</dbReference>
<gene>
    <name evidence="2" type="ORF">RM573_04620</name>
</gene>
<keyword evidence="2" id="KW-0969">Cilium</keyword>
<dbReference type="PANTHER" id="PTHR37166">
    <property type="entry name" value="PROTEIN FLAG"/>
    <property type="match status" value="1"/>
</dbReference>